<dbReference type="RefSeq" id="WP_183306937.1">
    <property type="nucleotide sequence ID" value="NZ_JACIEP010000006.1"/>
</dbReference>
<evidence type="ECO:0008006" key="7">
    <source>
        <dbReference type="Google" id="ProtNLM"/>
    </source>
</evidence>
<evidence type="ECO:0000256" key="1">
    <source>
        <dbReference type="ARBA" id="ARBA00022723"/>
    </source>
</evidence>
<protein>
    <recommendedName>
        <fullName evidence="7">Pectate lyase</fullName>
    </recommendedName>
</protein>
<dbReference type="AlphaFoldDB" id="A0A840CMV3"/>
<organism evidence="5 6">
    <name type="scientific">Dysgonomonas hofstadii</name>
    <dbReference type="NCBI Taxonomy" id="637886"/>
    <lineage>
        <taxon>Bacteria</taxon>
        <taxon>Pseudomonadati</taxon>
        <taxon>Bacteroidota</taxon>
        <taxon>Bacteroidia</taxon>
        <taxon>Bacteroidales</taxon>
        <taxon>Dysgonomonadaceae</taxon>
        <taxon>Dysgonomonas</taxon>
    </lineage>
</organism>
<dbReference type="Gene3D" id="2.160.20.10">
    <property type="entry name" value="Single-stranded right-handed beta-helix, Pectin lyase-like"/>
    <property type="match status" value="1"/>
</dbReference>
<keyword evidence="2" id="KW-0325">Glycoprotein</keyword>
<name>A0A840CMV3_9BACT</name>
<dbReference type="InterPro" id="IPR011050">
    <property type="entry name" value="Pectin_lyase_fold/virulence"/>
</dbReference>
<gene>
    <name evidence="5" type="ORF">GGR21_001920</name>
</gene>
<comment type="caution">
    <text evidence="5">The sequence shown here is derived from an EMBL/GenBank/DDBJ whole genome shotgun (WGS) entry which is preliminary data.</text>
</comment>
<keyword evidence="4" id="KW-0732">Signal</keyword>
<sequence>MKYIYLRFTLSIILSGFIIINSSCSSDTEEQNPVETPTPDPDPGLTTYPAPNRDTVPSFPGADGAGKYVKGGAEGKTLIVNSLEDDASKQGTLRWAINQSGARIIVFAISGIIELKNTLEIKNGDLTIAGQTAPGDGICLKNYATSIKADNVIIRYIRFRMGDETQTEDDALWGRERKNIIIDHCSMSWSTDECSSFYDNQNFTMQWCILSESLTNSVHGKGSHGYGGIWGGQGVTFHHNLLAHHNSRNPRLCGSRYTGEPELEKVDIRNNVFYNWGSATDGNSGYAGEGGSYNFVNNYYKPGPSTATKKNIVYRIFEAYANNGVHGYFYLNGNNFDATSSSVSQYSAEIASVNNDNWFGFTVKVSDVVFTKEECKVTSEFAMADCETHSAQEAYNLVLQQAGASYKRDKVDERIINEVRNGTYTYPGSNGSTNGIIDSQSDVGGWPAYSSTAALKDTDGDGIPDEWETKMGLDPNDSSDTNKYNLSRSYTNLEVYINSIIE</sequence>
<evidence type="ECO:0000313" key="6">
    <source>
        <dbReference type="Proteomes" id="UP000555103"/>
    </source>
</evidence>
<dbReference type="InterPro" id="IPR052063">
    <property type="entry name" value="Polysaccharide_Lyase_1"/>
</dbReference>
<feature type="signal peptide" evidence="4">
    <location>
        <begin position="1"/>
        <end position="25"/>
    </location>
</feature>
<keyword evidence="6" id="KW-1185">Reference proteome</keyword>
<keyword evidence="1" id="KW-0479">Metal-binding</keyword>
<evidence type="ECO:0000256" key="4">
    <source>
        <dbReference type="SAM" id="SignalP"/>
    </source>
</evidence>
<reference evidence="5 6" key="1">
    <citation type="submission" date="2020-08" db="EMBL/GenBank/DDBJ databases">
        <title>Genomic Encyclopedia of Type Strains, Phase IV (KMG-IV): sequencing the most valuable type-strain genomes for metagenomic binning, comparative biology and taxonomic classification.</title>
        <authorList>
            <person name="Goeker M."/>
        </authorList>
    </citation>
    <scope>NUCLEOTIDE SEQUENCE [LARGE SCALE GENOMIC DNA]</scope>
    <source>
        <strain evidence="5 6">DSM 104969</strain>
    </source>
</reference>
<feature type="chain" id="PRO_5033029781" description="Pectate lyase" evidence="4">
    <location>
        <begin position="26"/>
        <end position="502"/>
    </location>
</feature>
<dbReference type="EMBL" id="JACIEP010000006">
    <property type="protein sequence ID" value="MBB4036019.1"/>
    <property type="molecule type" value="Genomic_DNA"/>
</dbReference>
<dbReference type="InterPro" id="IPR012334">
    <property type="entry name" value="Pectin_lyas_fold"/>
</dbReference>
<evidence type="ECO:0000256" key="3">
    <source>
        <dbReference type="SAM" id="MobiDB-lite"/>
    </source>
</evidence>
<dbReference type="GO" id="GO:0046872">
    <property type="term" value="F:metal ion binding"/>
    <property type="evidence" value="ECO:0007669"/>
    <property type="project" value="UniProtKB-KW"/>
</dbReference>
<dbReference type="SUPFAM" id="SSF51126">
    <property type="entry name" value="Pectin lyase-like"/>
    <property type="match status" value="1"/>
</dbReference>
<accession>A0A840CMV3</accession>
<proteinExistence type="predicted"/>
<evidence type="ECO:0000256" key="2">
    <source>
        <dbReference type="ARBA" id="ARBA00023180"/>
    </source>
</evidence>
<dbReference type="PANTHER" id="PTHR42970:SF1">
    <property type="entry name" value="PECTATE LYASE C-RELATED"/>
    <property type="match status" value="1"/>
</dbReference>
<evidence type="ECO:0000313" key="5">
    <source>
        <dbReference type="EMBL" id="MBB4036019.1"/>
    </source>
</evidence>
<dbReference type="Proteomes" id="UP000555103">
    <property type="component" value="Unassembled WGS sequence"/>
</dbReference>
<dbReference type="PANTHER" id="PTHR42970">
    <property type="entry name" value="PECTATE LYASE C-RELATED"/>
    <property type="match status" value="1"/>
</dbReference>
<feature type="region of interest" description="Disordered" evidence="3">
    <location>
        <begin position="26"/>
        <end position="63"/>
    </location>
</feature>